<protein>
    <submittedName>
        <fullName evidence="1">Uncharacterized protein</fullName>
    </submittedName>
</protein>
<proteinExistence type="predicted"/>
<dbReference type="AlphaFoldDB" id="A0A4C1V875"/>
<sequence length="98" mass="10941">MQILSTFLAGERRPSCEPINFPNSSLYNILAVSRGDASRPRPGTAGTLGANVLSYFTVTCWCAEFKSRRTSAKDDLVRRKVEEHPPKMTLARVGQQRQ</sequence>
<keyword evidence="2" id="KW-1185">Reference proteome</keyword>
<comment type="caution">
    <text evidence="1">The sequence shown here is derived from an EMBL/GenBank/DDBJ whole genome shotgun (WGS) entry which is preliminary data.</text>
</comment>
<evidence type="ECO:0000313" key="1">
    <source>
        <dbReference type="EMBL" id="GBP35071.1"/>
    </source>
</evidence>
<accession>A0A4C1V875</accession>
<dbReference type="Proteomes" id="UP000299102">
    <property type="component" value="Unassembled WGS sequence"/>
</dbReference>
<gene>
    <name evidence="1" type="ORF">EVAR_75274_1</name>
</gene>
<dbReference type="EMBL" id="BGZK01000298">
    <property type="protein sequence ID" value="GBP35071.1"/>
    <property type="molecule type" value="Genomic_DNA"/>
</dbReference>
<reference evidence="1 2" key="1">
    <citation type="journal article" date="2019" name="Commun. Biol.">
        <title>The bagworm genome reveals a unique fibroin gene that provides high tensile strength.</title>
        <authorList>
            <person name="Kono N."/>
            <person name="Nakamura H."/>
            <person name="Ohtoshi R."/>
            <person name="Tomita M."/>
            <person name="Numata K."/>
            <person name="Arakawa K."/>
        </authorList>
    </citation>
    <scope>NUCLEOTIDE SEQUENCE [LARGE SCALE GENOMIC DNA]</scope>
</reference>
<name>A0A4C1V875_EUMVA</name>
<evidence type="ECO:0000313" key="2">
    <source>
        <dbReference type="Proteomes" id="UP000299102"/>
    </source>
</evidence>
<organism evidence="1 2">
    <name type="scientific">Eumeta variegata</name>
    <name type="common">Bagworm moth</name>
    <name type="synonym">Eumeta japonica</name>
    <dbReference type="NCBI Taxonomy" id="151549"/>
    <lineage>
        <taxon>Eukaryota</taxon>
        <taxon>Metazoa</taxon>
        <taxon>Ecdysozoa</taxon>
        <taxon>Arthropoda</taxon>
        <taxon>Hexapoda</taxon>
        <taxon>Insecta</taxon>
        <taxon>Pterygota</taxon>
        <taxon>Neoptera</taxon>
        <taxon>Endopterygota</taxon>
        <taxon>Lepidoptera</taxon>
        <taxon>Glossata</taxon>
        <taxon>Ditrysia</taxon>
        <taxon>Tineoidea</taxon>
        <taxon>Psychidae</taxon>
        <taxon>Oiketicinae</taxon>
        <taxon>Eumeta</taxon>
    </lineage>
</organism>